<feature type="domain" description="Glutaredoxin" evidence="1">
    <location>
        <begin position="138"/>
        <end position="206"/>
    </location>
</feature>
<protein>
    <recommendedName>
        <fullName evidence="1">Glutaredoxin domain-containing protein</fullName>
    </recommendedName>
</protein>
<dbReference type="GO" id="GO:0005801">
    <property type="term" value="C:cis-Golgi network"/>
    <property type="evidence" value="ECO:0007669"/>
    <property type="project" value="TreeGrafter"/>
</dbReference>
<evidence type="ECO:0000313" key="2">
    <source>
        <dbReference type="EMBL" id="OSX65996.1"/>
    </source>
</evidence>
<reference evidence="2 3" key="1">
    <citation type="submission" date="2017-04" db="EMBL/GenBank/DDBJ databases">
        <title>Genome Sequence of the Model Brown-Rot Fungus Postia placenta SB12.</title>
        <authorList>
            <consortium name="DOE Joint Genome Institute"/>
            <person name="Gaskell J."/>
            <person name="Kersten P."/>
            <person name="Larrondo L.F."/>
            <person name="Canessa P."/>
            <person name="Martinez D."/>
            <person name="Hibbett D."/>
            <person name="Schmoll M."/>
            <person name="Kubicek C.P."/>
            <person name="Martinez A.T."/>
            <person name="Yadav J."/>
            <person name="Master E."/>
            <person name="Magnuson J.K."/>
            <person name="James T."/>
            <person name="Yaver D."/>
            <person name="Berka R."/>
            <person name="Labutti K."/>
            <person name="Lipzen A."/>
            <person name="Aerts A."/>
            <person name="Barry K."/>
            <person name="Henrissat B."/>
            <person name="Blanchette R."/>
            <person name="Grigoriev I."/>
            <person name="Cullen D."/>
        </authorList>
    </citation>
    <scope>NUCLEOTIDE SEQUENCE [LARGE SCALE GENOMIC DNA]</scope>
    <source>
        <strain evidence="2 3">MAD-698-R-SB12</strain>
    </source>
</reference>
<dbReference type="OrthoDB" id="423313at2759"/>
<organism evidence="2 3">
    <name type="scientific">Postia placenta MAD-698-R-SB12</name>
    <dbReference type="NCBI Taxonomy" id="670580"/>
    <lineage>
        <taxon>Eukaryota</taxon>
        <taxon>Fungi</taxon>
        <taxon>Dikarya</taxon>
        <taxon>Basidiomycota</taxon>
        <taxon>Agaricomycotina</taxon>
        <taxon>Agaricomycetes</taxon>
        <taxon>Polyporales</taxon>
        <taxon>Adustoporiaceae</taxon>
        <taxon>Rhodonia</taxon>
    </lineage>
</organism>
<name>A0A1X6NC17_9APHY</name>
<evidence type="ECO:0000259" key="1">
    <source>
        <dbReference type="Pfam" id="PF00462"/>
    </source>
</evidence>
<dbReference type="RefSeq" id="XP_024342790.1">
    <property type="nucleotide sequence ID" value="XM_024484184.1"/>
</dbReference>
<proteinExistence type="predicted"/>
<dbReference type="SUPFAM" id="SSF52833">
    <property type="entry name" value="Thioredoxin-like"/>
    <property type="match status" value="1"/>
</dbReference>
<dbReference type="PANTHER" id="PTHR45694:SF5">
    <property type="entry name" value="GLUTAREDOXIN 2"/>
    <property type="match status" value="1"/>
</dbReference>
<dbReference type="GO" id="GO:0015038">
    <property type="term" value="F:glutathione disulfide oxidoreductase activity"/>
    <property type="evidence" value="ECO:0007669"/>
    <property type="project" value="TreeGrafter"/>
</dbReference>
<keyword evidence="3" id="KW-1185">Reference proteome</keyword>
<dbReference type="Proteomes" id="UP000194127">
    <property type="component" value="Unassembled WGS sequence"/>
</dbReference>
<gene>
    <name evidence="2" type="ORF">POSPLADRAFT_1132181</name>
</gene>
<dbReference type="STRING" id="670580.A0A1X6NC17"/>
<dbReference type="GO" id="GO:0034599">
    <property type="term" value="P:cellular response to oxidative stress"/>
    <property type="evidence" value="ECO:0007669"/>
    <property type="project" value="TreeGrafter"/>
</dbReference>
<evidence type="ECO:0000313" key="3">
    <source>
        <dbReference type="Proteomes" id="UP000194127"/>
    </source>
</evidence>
<dbReference type="InterPro" id="IPR036249">
    <property type="entry name" value="Thioredoxin-like_sf"/>
</dbReference>
<dbReference type="Pfam" id="PF00462">
    <property type="entry name" value="Glutaredoxin"/>
    <property type="match status" value="1"/>
</dbReference>
<sequence>MASSFRRRRVVWSTIIFSALLLFYVSTHDIASLWSLPQSLKDFGFSPSSSHAGQVALAKLKEVTQRKAQASEIHGLLYFVSEYPERRLDEDEGYINVTGLGRVEVNPDDSIGLDVYAPDGDSNWESHMKVLKEEHPLVIFSKTYCPYYHFSFSQRAKSLLHSYELDPPPVVIELNTRSDGPMIQKILARLTGRRTVPNILLQGKSIGGSDDIHALHEEHKLKDTLEAAGLEVSGVWAGLQVHAA</sequence>
<dbReference type="Gene3D" id="3.40.30.10">
    <property type="entry name" value="Glutaredoxin"/>
    <property type="match status" value="1"/>
</dbReference>
<accession>A0A1X6NC17</accession>
<dbReference type="AlphaFoldDB" id="A0A1X6NC17"/>
<dbReference type="PANTHER" id="PTHR45694">
    <property type="entry name" value="GLUTAREDOXIN 2"/>
    <property type="match status" value="1"/>
</dbReference>
<dbReference type="GO" id="GO:0000324">
    <property type="term" value="C:fungal-type vacuole"/>
    <property type="evidence" value="ECO:0007669"/>
    <property type="project" value="TreeGrafter"/>
</dbReference>
<dbReference type="GeneID" id="36329133"/>
<dbReference type="PROSITE" id="PS51354">
    <property type="entry name" value="GLUTAREDOXIN_2"/>
    <property type="match status" value="1"/>
</dbReference>
<dbReference type="GO" id="GO:0005796">
    <property type="term" value="C:Golgi lumen"/>
    <property type="evidence" value="ECO:0007669"/>
    <property type="project" value="TreeGrafter"/>
</dbReference>
<dbReference type="EMBL" id="KZ110592">
    <property type="protein sequence ID" value="OSX65996.1"/>
    <property type="molecule type" value="Genomic_DNA"/>
</dbReference>
<dbReference type="InterPro" id="IPR002109">
    <property type="entry name" value="Glutaredoxin"/>
</dbReference>
<dbReference type="CDD" id="cd03419">
    <property type="entry name" value="GRX_GRXh_1_2_like"/>
    <property type="match status" value="1"/>
</dbReference>